<proteinExistence type="predicted"/>
<protein>
    <submittedName>
        <fullName evidence="1">Uncharacterized protein</fullName>
    </submittedName>
</protein>
<comment type="caution">
    <text evidence="1">The sequence shown here is derived from an EMBL/GenBank/DDBJ whole genome shotgun (WGS) entry which is preliminary data.</text>
</comment>
<dbReference type="Gene3D" id="3.10.20.90">
    <property type="entry name" value="Phosphatidylinositol 3-kinase Catalytic Subunit, Chain A, domain 1"/>
    <property type="match status" value="1"/>
</dbReference>
<organism evidence="1 2">
    <name type="scientific">Gnathostoma spinigerum</name>
    <dbReference type="NCBI Taxonomy" id="75299"/>
    <lineage>
        <taxon>Eukaryota</taxon>
        <taxon>Metazoa</taxon>
        <taxon>Ecdysozoa</taxon>
        <taxon>Nematoda</taxon>
        <taxon>Chromadorea</taxon>
        <taxon>Rhabditida</taxon>
        <taxon>Spirurina</taxon>
        <taxon>Gnathostomatomorpha</taxon>
        <taxon>Gnathostomatoidea</taxon>
        <taxon>Gnathostomatidae</taxon>
        <taxon>Gnathostoma</taxon>
    </lineage>
</organism>
<reference evidence="1 2" key="1">
    <citation type="submission" date="2024-08" db="EMBL/GenBank/DDBJ databases">
        <title>Gnathostoma spinigerum genome.</title>
        <authorList>
            <person name="Gonzalez-Bertolin B."/>
            <person name="Monzon S."/>
            <person name="Zaballos A."/>
            <person name="Jimenez P."/>
            <person name="Dekumyoy P."/>
            <person name="Varona S."/>
            <person name="Cuesta I."/>
            <person name="Sumanam S."/>
            <person name="Adisakwattana P."/>
            <person name="Gasser R.B."/>
            <person name="Hernandez-Gonzalez A."/>
            <person name="Young N.D."/>
            <person name="Perteguer M.J."/>
        </authorList>
    </citation>
    <scope>NUCLEOTIDE SEQUENCE [LARGE SCALE GENOMIC DNA]</scope>
    <source>
        <strain evidence="1">AL3</strain>
        <tissue evidence="1">Liver</tissue>
    </source>
</reference>
<name>A0ABD6EWP3_9BILA</name>
<dbReference type="EMBL" id="JBGFUD010009634">
    <property type="protein sequence ID" value="MFH4982584.1"/>
    <property type="molecule type" value="Genomic_DNA"/>
</dbReference>
<evidence type="ECO:0000313" key="1">
    <source>
        <dbReference type="EMBL" id="MFH4982584.1"/>
    </source>
</evidence>
<sequence length="112" mass="12808">MRFYVQVFEENIVTVCDETATVEELAKEAIAKFAKLYSTASPPEIQNQCYEDVRLVNADALLDPHDQVGHVLRDGDSIIIRRKHESVNDEKNGSLQNGRFCHDESNQIYHVM</sequence>
<dbReference type="Proteomes" id="UP001608902">
    <property type="component" value="Unassembled WGS sequence"/>
</dbReference>
<evidence type="ECO:0000313" key="2">
    <source>
        <dbReference type="Proteomes" id="UP001608902"/>
    </source>
</evidence>
<accession>A0ABD6EWP3</accession>
<gene>
    <name evidence="1" type="ORF">AB6A40_009293</name>
</gene>
<keyword evidence="2" id="KW-1185">Reference proteome</keyword>
<dbReference type="AlphaFoldDB" id="A0ABD6EWP3"/>